<dbReference type="SUPFAM" id="SSF54534">
    <property type="entry name" value="FKBP-like"/>
    <property type="match status" value="1"/>
</dbReference>
<dbReference type="InterPro" id="IPR001437">
    <property type="entry name" value="Tscrpt_elong_fac_GreA/B_C"/>
</dbReference>
<sequence length="124" mass="13890">MLTKPGIVISTTDYDRLYIMLDKLPSTEATVRLADELERAEILDPAKMPPNVVTMHATVMFTLLSTQKSFTYKLVYPQEARSAELLSILTPVGSALIGLSVGQEIEWPLERNRSTLVRIDKVVQ</sequence>
<reference evidence="3" key="2">
    <citation type="submission" date="2020-09" db="EMBL/GenBank/DDBJ databases">
        <authorList>
            <person name="Sun Q."/>
            <person name="Zhou Y."/>
        </authorList>
    </citation>
    <scope>NUCLEOTIDE SEQUENCE</scope>
    <source>
        <strain evidence="3">CGMCC 1.15425</strain>
    </source>
</reference>
<evidence type="ECO:0000259" key="2">
    <source>
        <dbReference type="Pfam" id="PF14760"/>
    </source>
</evidence>
<evidence type="ECO:0000259" key="1">
    <source>
        <dbReference type="Pfam" id="PF01272"/>
    </source>
</evidence>
<dbReference type="OrthoDB" id="192847at2"/>
<feature type="domain" description="Regulator of nucleoside diphosphate kinase N-terminal" evidence="2">
    <location>
        <begin position="5"/>
        <end position="42"/>
    </location>
</feature>
<dbReference type="EMBL" id="BMIY01000002">
    <property type="protein sequence ID" value="GGG50173.1"/>
    <property type="molecule type" value="Genomic_DNA"/>
</dbReference>
<dbReference type="RefSeq" id="WP_068810662.1">
    <property type="nucleotide sequence ID" value="NZ_BMIY01000002.1"/>
</dbReference>
<dbReference type="Gene3D" id="3.10.50.30">
    <property type="entry name" value="Transcription elongation factor, GreA/GreB, C-terminal domain"/>
    <property type="match status" value="1"/>
</dbReference>
<keyword evidence="3" id="KW-0808">Transferase</keyword>
<dbReference type="Pfam" id="PF14760">
    <property type="entry name" value="Rnk_N"/>
    <property type="match status" value="1"/>
</dbReference>
<evidence type="ECO:0000313" key="3">
    <source>
        <dbReference type="EMBL" id="GGG50173.1"/>
    </source>
</evidence>
<dbReference type="GO" id="GO:0032784">
    <property type="term" value="P:regulation of DNA-templated transcription elongation"/>
    <property type="evidence" value="ECO:0007669"/>
    <property type="project" value="InterPro"/>
</dbReference>
<feature type="domain" description="Transcription elongation factor GreA/GreB C-terminal" evidence="1">
    <location>
        <begin position="49"/>
        <end position="119"/>
    </location>
</feature>
<organism evidence="3 4">
    <name type="scientific">Pseudohongiella nitratireducens</name>
    <dbReference type="NCBI Taxonomy" id="1768907"/>
    <lineage>
        <taxon>Bacteria</taxon>
        <taxon>Pseudomonadati</taxon>
        <taxon>Pseudomonadota</taxon>
        <taxon>Gammaproteobacteria</taxon>
        <taxon>Pseudomonadales</taxon>
        <taxon>Pseudohongiellaceae</taxon>
        <taxon>Pseudohongiella</taxon>
    </lineage>
</organism>
<keyword evidence="3" id="KW-0418">Kinase</keyword>
<dbReference type="Proteomes" id="UP000627715">
    <property type="component" value="Unassembled WGS sequence"/>
</dbReference>
<dbReference type="Pfam" id="PF01272">
    <property type="entry name" value="GreA_GreB"/>
    <property type="match status" value="1"/>
</dbReference>
<evidence type="ECO:0000313" key="4">
    <source>
        <dbReference type="Proteomes" id="UP000627715"/>
    </source>
</evidence>
<dbReference type="GO" id="GO:0003677">
    <property type="term" value="F:DNA binding"/>
    <property type="evidence" value="ECO:0007669"/>
    <property type="project" value="InterPro"/>
</dbReference>
<dbReference type="InterPro" id="IPR023459">
    <property type="entry name" value="Tscrpt_elong_fac_GreA/B_fam"/>
</dbReference>
<dbReference type="PANTHER" id="PTHR30437:SF5">
    <property type="entry name" value="REGULATOR OF NUCLEOSIDE DIPHOSPHATE KINASE"/>
    <property type="match status" value="1"/>
</dbReference>
<keyword evidence="4" id="KW-1185">Reference proteome</keyword>
<dbReference type="InterPro" id="IPR029462">
    <property type="entry name" value="Rnk_N"/>
</dbReference>
<proteinExistence type="predicted"/>
<dbReference type="InterPro" id="IPR036953">
    <property type="entry name" value="GreA/GreB_C_sf"/>
</dbReference>
<dbReference type="GO" id="GO:0006354">
    <property type="term" value="P:DNA-templated transcription elongation"/>
    <property type="evidence" value="ECO:0007669"/>
    <property type="project" value="TreeGrafter"/>
</dbReference>
<comment type="caution">
    <text evidence="3">The sequence shown here is derived from an EMBL/GenBank/DDBJ whole genome shotgun (WGS) entry which is preliminary data.</text>
</comment>
<protein>
    <submittedName>
        <fullName evidence="3">Nucleoside diphosphate kinase regulator</fullName>
    </submittedName>
</protein>
<reference evidence="3" key="1">
    <citation type="journal article" date="2014" name="Int. J. Syst. Evol. Microbiol.">
        <title>Complete genome sequence of Corynebacterium casei LMG S-19264T (=DSM 44701T), isolated from a smear-ripened cheese.</title>
        <authorList>
            <consortium name="US DOE Joint Genome Institute (JGI-PGF)"/>
            <person name="Walter F."/>
            <person name="Albersmeier A."/>
            <person name="Kalinowski J."/>
            <person name="Ruckert C."/>
        </authorList>
    </citation>
    <scope>NUCLEOTIDE SEQUENCE</scope>
    <source>
        <strain evidence="3">CGMCC 1.15425</strain>
    </source>
</reference>
<dbReference type="GO" id="GO:0016301">
    <property type="term" value="F:kinase activity"/>
    <property type="evidence" value="ECO:0007669"/>
    <property type="project" value="UniProtKB-KW"/>
</dbReference>
<gene>
    <name evidence="3" type="ORF">GCM10011403_04120</name>
</gene>
<name>A0A917LQ00_9GAMM</name>
<dbReference type="PANTHER" id="PTHR30437">
    <property type="entry name" value="TRANSCRIPTION ELONGATION FACTOR GREA"/>
    <property type="match status" value="1"/>
</dbReference>
<dbReference type="Gene3D" id="1.10.286.20">
    <property type="match status" value="1"/>
</dbReference>
<accession>A0A917LQ00</accession>
<dbReference type="GO" id="GO:0070063">
    <property type="term" value="F:RNA polymerase binding"/>
    <property type="evidence" value="ECO:0007669"/>
    <property type="project" value="InterPro"/>
</dbReference>
<dbReference type="NCBIfam" id="NF004396">
    <property type="entry name" value="PRK05753.1"/>
    <property type="match status" value="1"/>
</dbReference>
<dbReference type="AlphaFoldDB" id="A0A917LQ00"/>